<accession>A7ECS5</accession>
<protein>
    <submittedName>
        <fullName evidence="1">Uncharacterized protein</fullName>
    </submittedName>
</protein>
<dbReference type="Proteomes" id="UP000001312">
    <property type="component" value="Unassembled WGS sequence"/>
</dbReference>
<dbReference type="AlphaFoldDB" id="A7ECS5"/>
<dbReference type="GeneID" id="5491772"/>
<organism evidence="1 2">
    <name type="scientific">Sclerotinia sclerotiorum (strain ATCC 18683 / 1980 / Ss-1)</name>
    <name type="common">White mold</name>
    <name type="synonym">Whetzelinia sclerotiorum</name>
    <dbReference type="NCBI Taxonomy" id="665079"/>
    <lineage>
        <taxon>Eukaryota</taxon>
        <taxon>Fungi</taxon>
        <taxon>Dikarya</taxon>
        <taxon>Ascomycota</taxon>
        <taxon>Pezizomycotina</taxon>
        <taxon>Leotiomycetes</taxon>
        <taxon>Helotiales</taxon>
        <taxon>Sclerotiniaceae</taxon>
        <taxon>Sclerotinia</taxon>
    </lineage>
</organism>
<sequence>MACTDTGETAACGVGSKVENRNLSRSLGKDCEWRLK</sequence>
<dbReference type="HOGENOM" id="CLU_3359980_0_0_1"/>
<proteinExistence type="predicted"/>
<evidence type="ECO:0000313" key="2">
    <source>
        <dbReference type="Proteomes" id="UP000001312"/>
    </source>
</evidence>
<dbReference type="RefSeq" id="XP_001595026.1">
    <property type="nucleotide sequence ID" value="XM_001594976.1"/>
</dbReference>
<dbReference type="EMBL" id="CH476624">
    <property type="protein sequence ID" value="EDO00641.1"/>
    <property type="molecule type" value="Genomic_DNA"/>
</dbReference>
<dbReference type="InParanoid" id="A7ECS5"/>
<gene>
    <name evidence="1" type="ORF">SS1G_03114</name>
</gene>
<keyword evidence="2" id="KW-1185">Reference proteome</keyword>
<reference evidence="2" key="1">
    <citation type="journal article" date="2011" name="PLoS Genet.">
        <title>Genomic analysis of the necrotrophic fungal pathogens Sclerotinia sclerotiorum and Botrytis cinerea.</title>
        <authorList>
            <person name="Amselem J."/>
            <person name="Cuomo C.A."/>
            <person name="van Kan J.A."/>
            <person name="Viaud M."/>
            <person name="Benito E.P."/>
            <person name="Couloux A."/>
            <person name="Coutinho P.M."/>
            <person name="de Vries R.P."/>
            <person name="Dyer P.S."/>
            <person name="Fillinger S."/>
            <person name="Fournier E."/>
            <person name="Gout L."/>
            <person name="Hahn M."/>
            <person name="Kohn L."/>
            <person name="Lapalu N."/>
            <person name="Plummer K.M."/>
            <person name="Pradier J.M."/>
            <person name="Quevillon E."/>
            <person name="Sharon A."/>
            <person name="Simon A."/>
            <person name="ten Have A."/>
            <person name="Tudzynski B."/>
            <person name="Tudzynski P."/>
            <person name="Wincker P."/>
            <person name="Andrew M."/>
            <person name="Anthouard V."/>
            <person name="Beever R.E."/>
            <person name="Beffa R."/>
            <person name="Benoit I."/>
            <person name="Bouzid O."/>
            <person name="Brault B."/>
            <person name="Chen Z."/>
            <person name="Choquer M."/>
            <person name="Collemare J."/>
            <person name="Cotton P."/>
            <person name="Danchin E.G."/>
            <person name="Da Silva C."/>
            <person name="Gautier A."/>
            <person name="Giraud C."/>
            <person name="Giraud T."/>
            <person name="Gonzalez C."/>
            <person name="Grossetete S."/>
            <person name="Guldener U."/>
            <person name="Henrissat B."/>
            <person name="Howlett B.J."/>
            <person name="Kodira C."/>
            <person name="Kretschmer M."/>
            <person name="Lappartient A."/>
            <person name="Leroch M."/>
            <person name="Levis C."/>
            <person name="Mauceli E."/>
            <person name="Neuveglise C."/>
            <person name="Oeser B."/>
            <person name="Pearson M."/>
            <person name="Poulain J."/>
            <person name="Poussereau N."/>
            <person name="Quesneville H."/>
            <person name="Rascle C."/>
            <person name="Schumacher J."/>
            <person name="Segurens B."/>
            <person name="Sexton A."/>
            <person name="Silva E."/>
            <person name="Sirven C."/>
            <person name="Soanes D.M."/>
            <person name="Talbot N.J."/>
            <person name="Templeton M."/>
            <person name="Yandava C."/>
            <person name="Yarden O."/>
            <person name="Zeng Q."/>
            <person name="Rollins J.A."/>
            <person name="Lebrun M.H."/>
            <person name="Dickman M."/>
        </authorList>
    </citation>
    <scope>NUCLEOTIDE SEQUENCE [LARGE SCALE GENOMIC DNA]</scope>
    <source>
        <strain evidence="2">ATCC 18683 / 1980 / Ss-1</strain>
    </source>
</reference>
<evidence type="ECO:0000313" key="1">
    <source>
        <dbReference type="EMBL" id="EDO00641.1"/>
    </source>
</evidence>
<name>A7ECS5_SCLS1</name>
<dbReference type="KEGG" id="ssl:SS1G_03114"/>